<gene>
    <name evidence="4" type="ORF">SMD31_19830</name>
</gene>
<protein>
    <submittedName>
        <fullName evidence="4">FAD-binding oxidoreductase</fullName>
        <ecNumber evidence="4">1.-.-.-</ecNumber>
    </submittedName>
</protein>
<dbReference type="PANTHER" id="PTHR13847">
    <property type="entry name" value="SARCOSINE DEHYDROGENASE-RELATED"/>
    <property type="match status" value="1"/>
</dbReference>
<reference evidence="4 5" key="1">
    <citation type="journal article" date="2013" name="Antonie Van Leeuwenhoek">
        <title>Dongia rigui sp. nov., isolated from freshwater of a large wetland in Korea.</title>
        <authorList>
            <person name="Baik K.S."/>
            <person name="Hwang Y.M."/>
            <person name="Choi J.S."/>
            <person name="Kwon J."/>
            <person name="Seong C.N."/>
        </authorList>
    </citation>
    <scope>NUCLEOTIDE SEQUENCE [LARGE SCALE GENOMIC DNA]</scope>
    <source>
        <strain evidence="4 5">04SU4-P</strain>
    </source>
</reference>
<proteinExistence type="inferred from homology"/>
<evidence type="ECO:0000259" key="3">
    <source>
        <dbReference type="Pfam" id="PF01266"/>
    </source>
</evidence>
<dbReference type="GO" id="GO:0016491">
    <property type="term" value="F:oxidoreductase activity"/>
    <property type="evidence" value="ECO:0007669"/>
    <property type="project" value="UniProtKB-KW"/>
</dbReference>
<organism evidence="4 5">
    <name type="scientific">Dongia rigui</name>
    <dbReference type="NCBI Taxonomy" id="940149"/>
    <lineage>
        <taxon>Bacteria</taxon>
        <taxon>Pseudomonadati</taxon>
        <taxon>Pseudomonadota</taxon>
        <taxon>Alphaproteobacteria</taxon>
        <taxon>Rhodospirillales</taxon>
        <taxon>Dongiaceae</taxon>
        <taxon>Dongia</taxon>
    </lineage>
</organism>
<keyword evidence="5" id="KW-1185">Reference proteome</keyword>
<evidence type="ECO:0000256" key="2">
    <source>
        <dbReference type="ARBA" id="ARBA00023002"/>
    </source>
</evidence>
<dbReference type="EMBL" id="JAXCLX010000004">
    <property type="protein sequence ID" value="MDY0874201.1"/>
    <property type="molecule type" value="Genomic_DNA"/>
</dbReference>
<evidence type="ECO:0000256" key="1">
    <source>
        <dbReference type="ARBA" id="ARBA00009410"/>
    </source>
</evidence>
<dbReference type="PANTHER" id="PTHR13847:SF280">
    <property type="entry name" value="D-AMINO ACID DEHYDROGENASE"/>
    <property type="match status" value="1"/>
</dbReference>
<sequence length="440" mass="47510">MPILSTFSLQPLPTEADAVIIGAGIQGCAAAYYLAKRGLKVVVLEKSRIAGQQSGRAWGFVRAMDRDPAETPLMIAGLKLWQGLEAELGQDIEWRQEGNLFLARDEAELARFEIGAARDRIFGIDAKVISSREVSALIPGLVDPGPGGLWGPKEGQAEPRKTSPALARKATDLGALFFEGCGAVAIDRQAGAVSAVVSEAGTIRTRNVVLAAGASSFRVMKSLGLFLPQQLARFTCSRTNPLPALSRIAFYGHHIGFRQRSDGSLNLAEELKVDVDITLDRFRALGSFLPSLWDNRDATALCVNEVTIRDLLHRLPWRPEARQKWIHDRDPIIPPNMKRVRNAVAQLGRLFPTAVGVQAIESWAGNVDLMPDGIPVLGPVAEVPGLVLATGLTGHGFGMGPIVGKLTSEIIVDGKPSLDLNAFRFARFAEGKIGRSSTRY</sequence>
<accession>A0ABU5E5P2</accession>
<dbReference type="RefSeq" id="WP_320502673.1">
    <property type="nucleotide sequence ID" value="NZ_JAXCLX010000004.1"/>
</dbReference>
<evidence type="ECO:0000313" key="4">
    <source>
        <dbReference type="EMBL" id="MDY0874201.1"/>
    </source>
</evidence>
<dbReference type="InterPro" id="IPR036188">
    <property type="entry name" value="FAD/NAD-bd_sf"/>
</dbReference>
<comment type="similarity">
    <text evidence="1">Belongs to the DadA oxidoreductase family.</text>
</comment>
<comment type="caution">
    <text evidence="4">The sequence shown here is derived from an EMBL/GenBank/DDBJ whole genome shotgun (WGS) entry which is preliminary data.</text>
</comment>
<dbReference type="SUPFAM" id="SSF51905">
    <property type="entry name" value="FAD/NAD(P)-binding domain"/>
    <property type="match status" value="1"/>
</dbReference>
<dbReference type="Gene3D" id="3.30.9.10">
    <property type="entry name" value="D-Amino Acid Oxidase, subunit A, domain 2"/>
    <property type="match status" value="1"/>
</dbReference>
<feature type="domain" description="FAD dependent oxidoreductase" evidence="3">
    <location>
        <begin position="17"/>
        <end position="409"/>
    </location>
</feature>
<evidence type="ECO:0000313" key="5">
    <source>
        <dbReference type="Proteomes" id="UP001271769"/>
    </source>
</evidence>
<dbReference type="Proteomes" id="UP001271769">
    <property type="component" value="Unassembled WGS sequence"/>
</dbReference>
<dbReference type="InterPro" id="IPR006076">
    <property type="entry name" value="FAD-dep_OxRdtase"/>
</dbReference>
<name>A0ABU5E5P2_9PROT</name>
<keyword evidence="2 4" id="KW-0560">Oxidoreductase</keyword>
<dbReference type="Pfam" id="PF01266">
    <property type="entry name" value="DAO"/>
    <property type="match status" value="1"/>
</dbReference>
<dbReference type="EC" id="1.-.-.-" evidence="4"/>
<dbReference type="Gene3D" id="3.50.50.60">
    <property type="entry name" value="FAD/NAD(P)-binding domain"/>
    <property type="match status" value="2"/>
</dbReference>